<feature type="compositionally biased region" description="Basic and acidic residues" evidence="1">
    <location>
        <begin position="699"/>
        <end position="712"/>
    </location>
</feature>
<sequence length="823" mass="86792">MDDLKSVTVGSLRELARKHLGSGYSKLKKEELIAALAAFVPALAKLARLAGIKIPGKKAAAKKAPAEKTPVPAKIATRPAPPVKAAAAKAPAPTSKTARPRAPAKAAPPAKAPASKGPAVSAKAKAPAARGGATKETPASKRVTGAAPVAKAPVESKPKPGRSRVEEPSEQGRVSAPKRVAAKRASEKPGGPPSARPAQVVNFPPKPRAPREPAQAEAEGSAPTPSEPTSSSAPSQAAPPGPAPVEQHRAEPVIEGFFVARVAGEGEARRHHLQEKVEHPPVSAERGEGHTAAQDALPSEYQDDTVLLLARDPNTLFALWDFSAATRTRAMRDLDSPRSVLRVFDGDALVRELDCVLETRGYYIHGLPSGRLYRIEAHFVGRDGRSRRIGGSSNRVAVPPAGVSTDTTVRFMRRPVPVEPEAPPVPKRQVPPVEEREYVTWHRVELPGSAGVKDIPVVHRERFGVEGVLPGESSGPHLAGIGRAPGASDQRYVASQRYLEAQARMAGASDMRYAEQPPLAPPAPRTLVYLEVGQPRAPGASDQRYQAPSVGRLEGARPPVEGPRPTYAYLEVGRAPGASDMRYIDAPGGTTPQASDRRYFESPTRAPGASDMRYFDVSAQVPGASGWRYLESPPRASGASDWAYGDAAGWQYLASPPRAMTSSDFMPLASPVVVSGPPHGDVSASRHVEVTSRALEASDLRYGDTSSRDGSDLHQGPAVSGASTPANSEAPRGTRELPGAVTPTSPESGYFEARSRETREPAPPQHDEPASVIPVSGFFDAPPGSSDARDRAASERVLEVRSPPTAVSNEPSHRKPPSGGGRS</sequence>
<feature type="compositionally biased region" description="Basic and acidic residues" evidence="1">
    <location>
        <begin position="753"/>
        <end position="769"/>
    </location>
</feature>
<evidence type="ECO:0008006" key="6">
    <source>
        <dbReference type="Google" id="ProtNLM"/>
    </source>
</evidence>
<dbReference type="Pfam" id="PF16258">
    <property type="entry name" value="DUF4912"/>
    <property type="match status" value="1"/>
</dbReference>
<comment type="caution">
    <text evidence="2">The sequence shown here is derived from an EMBL/GenBank/DDBJ whole genome shotgun (WGS) entry which is preliminary data.</text>
</comment>
<dbReference type="InterPro" id="IPR032585">
    <property type="entry name" value="DUF4912"/>
</dbReference>
<feature type="compositionally biased region" description="Basic and acidic residues" evidence="1">
    <location>
        <begin position="269"/>
        <end position="289"/>
    </location>
</feature>
<gene>
    <name evidence="2" type="ORF">MFU01_44700</name>
    <name evidence="3" type="ORF">SAMN05443572_10984</name>
</gene>
<feature type="compositionally biased region" description="Low complexity" evidence="1">
    <location>
        <begin position="67"/>
        <end position="135"/>
    </location>
</feature>
<evidence type="ECO:0000256" key="1">
    <source>
        <dbReference type="SAM" id="MobiDB-lite"/>
    </source>
</evidence>
<name>A0A511T756_MYXFU</name>
<feature type="region of interest" description="Disordered" evidence="1">
    <location>
        <begin position="269"/>
        <end position="292"/>
    </location>
</feature>
<accession>A0A511T756</accession>
<proteinExistence type="predicted"/>
<protein>
    <recommendedName>
        <fullName evidence="6">Rho termination factor N-terminal domain-containing protein</fullName>
    </recommendedName>
</protein>
<reference evidence="3 4" key="1">
    <citation type="submission" date="2016-10" db="EMBL/GenBank/DDBJ databases">
        <authorList>
            <person name="Varghese N."/>
            <person name="Submissions S."/>
        </authorList>
    </citation>
    <scope>NUCLEOTIDE SEQUENCE [LARGE SCALE GENOMIC DNA]</scope>
    <source>
        <strain evidence="3 4">DSM 16525</strain>
    </source>
</reference>
<feature type="region of interest" description="Disordered" evidence="1">
    <location>
        <begin position="57"/>
        <end position="246"/>
    </location>
</feature>
<dbReference type="EMBL" id="FOIB01000009">
    <property type="protein sequence ID" value="SEU32177.1"/>
    <property type="molecule type" value="Genomic_DNA"/>
</dbReference>
<dbReference type="AlphaFoldDB" id="A0A511T756"/>
<evidence type="ECO:0000313" key="4">
    <source>
        <dbReference type="Proteomes" id="UP000183760"/>
    </source>
</evidence>
<dbReference type="STRING" id="1334629.MFUL124B02_18695"/>
<evidence type="ECO:0000313" key="3">
    <source>
        <dbReference type="EMBL" id="SEU32177.1"/>
    </source>
</evidence>
<evidence type="ECO:0000313" key="5">
    <source>
        <dbReference type="Proteomes" id="UP000321514"/>
    </source>
</evidence>
<dbReference type="RefSeq" id="WP_245772503.1">
    <property type="nucleotide sequence ID" value="NZ_BJXR01000034.1"/>
</dbReference>
<feature type="region of interest" description="Disordered" evidence="1">
    <location>
        <begin position="699"/>
        <end position="823"/>
    </location>
</feature>
<feature type="compositionally biased region" description="Basic and acidic residues" evidence="1">
    <location>
        <begin position="154"/>
        <end position="167"/>
    </location>
</feature>
<feature type="compositionally biased region" description="Basic and acidic residues" evidence="1">
    <location>
        <begin position="787"/>
        <end position="799"/>
    </location>
</feature>
<dbReference type="EMBL" id="BJXR01000034">
    <property type="protein sequence ID" value="GEN09433.1"/>
    <property type="molecule type" value="Genomic_DNA"/>
</dbReference>
<organism evidence="2 5">
    <name type="scientific">Myxococcus fulvus</name>
    <dbReference type="NCBI Taxonomy" id="33"/>
    <lineage>
        <taxon>Bacteria</taxon>
        <taxon>Pseudomonadati</taxon>
        <taxon>Myxococcota</taxon>
        <taxon>Myxococcia</taxon>
        <taxon>Myxococcales</taxon>
        <taxon>Cystobacterineae</taxon>
        <taxon>Myxococcaceae</taxon>
        <taxon>Myxococcus</taxon>
    </lineage>
</organism>
<reference evidence="2 5" key="2">
    <citation type="submission" date="2019-07" db="EMBL/GenBank/DDBJ databases">
        <title>Whole genome shotgun sequence of Myxococcus fulvus NBRC 100333.</title>
        <authorList>
            <person name="Hosoyama A."/>
            <person name="Uohara A."/>
            <person name="Ohji S."/>
            <person name="Ichikawa N."/>
        </authorList>
    </citation>
    <scope>NUCLEOTIDE SEQUENCE [LARGE SCALE GENOMIC DNA]</scope>
    <source>
        <strain evidence="2 5">NBRC 100333</strain>
    </source>
</reference>
<feature type="compositionally biased region" description="Low complexity" evidence="1">
    <location>
        <begin position="212"/>
        <end position="236"/>
    </location>
</feature>
<keyword evidence="4" id="KW-1185">Reference proteome</keyword>
<evidence type="ECO:0000313" key="2">
    <source>
        <dbReference type="EMBL" id="GEN09433.1"/>
    </source>
</evidence>
<dbReference type="Proteomes" id="UP000321514">
    <property type="component" value="Unassembled WGS sequence"/>
</dbReference>
<dbReference type="Proteomes" id="UP000183760">
    <property type="component" value="Unassembled WGS sequence"/>
</dbReference>